<evidence type="ECO:0000256" key="4">
    <source>
        <dbReference type="ARBA" id="ARBA00022490"/>
    </source>
</evidence>
<evidence type="ECO:0000256" key="8">
    <source>
        <dbReference type="ARBA" id="ARBA00054935"/>
    </source>
</evidence>
<comment type="subcellular location">
    <subcellularLocation>
        <location evidence="1">Cytoplasm</location>
        <location evidence="1">Cytosol</location>
    </subcellularLocation>
</comment>
<dbReference type="EC" id="3.2.1.96" evidence="3"/>
<dbReference type="GO" id="GO:0033925">
    <property type="term" value="F:mannosyl-glycoprotein endo-beta-N-acetylglucosaminidase activity"/>
    <property type="evidence" value="ECO:0007669"/>
    <property type="project" value="UniProtKB-EC"/>
</dbReference>
<evidence type="ECO:0000313" key="13">
    <source>
        <dbReference type="Proteomes" id="UP000424527"/>
    </source>
</evidence>
<dbReference type="Pfam" id="PF25529">
    <property type="entry name" value="Ig_ENGASE1_C"/>
    <property type="match status" value="1"/>
</dbReference>
<evidence type="ECO:0000256" key="9">
    <source>
        <dbReference type="ARBA" id="ARBA00072457"/>
    </source>
</evidence>
<feature type="domain" description="Cytosolic endo-beta-N-acetylglucosaminidase TIM barrel" evidence="10">
    <location>
        <begin position="96"/>
        <end position="377"/>
    </location>
</feature>
<evidence type="ECO:0000256" key="5">
    <source>
        <dbReference type="ARBA" id="ARBA00022801"/>
    </source>
</evidence>
<evidence type="ECO:0000256" key="1">
    <source>
        <dbReference type="ARBA" id="ARBA00004514"/>
    </source>
</evidence>
<reference evidence="12 13" key="1">
    <citation type="submission" date="2019-07" db="EMBL/GenBank/DDBJ databases">
        <title>Chromosome genome assembly for large yellow croaker.</title>
        <authorList>
            <person name="Xiao S."/>
        </authorList>
    </citation>
    <scope>NUCLEOTIDE SEQUENCE [LARGE SCALE GENOMIC DNA]</scope>
    <source>
        <strain evidence="12">JMULYC20181020</strain>
        <tissue evidence="12">Muscle</tissue>
    </source>
</reference>
<dbReference type="Proteomes" id="UP000424527">
    <property type="component" value="Unassembled WGS sequence"/>
</dbReference>
<dbReference type="PANTHER" id="PTHR13246">
    <property type="entry name" value="ENDO BETA N-ACETYLGLUCOSAMINIDASE"/>
    <property type="match status" value="1"/>
</dbReference>
<dbReference type="GO" id="GO:0005829">
    <property type="term" value="C:cytosol"/>
    <property type="evidence" value="ECO:0007669"/>
    <property type="project" value="UniProtKB-SubCell"/>
</dbReference>
<protein>
    <recommendedName>
        <fullName evidence="9">Cytosolic endo-beta-N-acetylglucosaminidase</fullName>
        <ecNumber evidence="3">3.2.1.96</ecNumber>
    </recommendedName>
</protein>
<keyword evidence="13" id="KW-1185">Reference proteome</keyword>
<dbReference type="InterPro" id="IPR005201">
    <property type="entry name" value="TIM_ENGase"/>
</dbReference>
<evidence type="ECO:0000256" key="6">
    <source>
        <dbReference type="ARBA" id="ARBA00023295"/>
    </source>
</evidence>
<dbReference type="Gene3D" id="3.20.20.80">
    <property type="entry name" value="Glycosidases"/>
    <property type="match status" value="1"/>
</dbReference>
<evidence type="ECO:0000256" key="2">
    <source>
        <dbReference type="ARBA" id="ARBA00007849"/>
    </source>
</evidence>
<feature type="domain" description="Cytosolic endo-beta-N-acetylglucosaminidase C-terminal" evidence="11">
    <location>
        <begin position="570"/>
        <end position="651"/>
    </location>
</feature>
<comment type="caution">
    <text evidence="12">The sequence shown here is derived from an EMBL/GenBank/DDBJ whole genome shotgun (WGS) entry which is preliminary data.</text>
</comment>
<dbReference type="Pfam" id="PF03644">
    <property type="entry name" value="Glyco_hydro_85"/>
    <property type="match status" value="1"/>
</dbReference>
<comment type="similarity">
    <text evidence="2">Belongs to the glycosyl hydrolase 85 family.</text>
</comment>
<proteinExistence type="inferred from homology"/>
<dbReference type="InterPro" id="IPR057882">
    <property type="entry name" value="ENGase_C"/>
</dbReference>
<evidence type="ECO:0000259" key="11">
    <source>
        <dbReference type="Pfam" id="PF25529"/>
    </source>
</evidence>
<name>A0A6G0HWF3_LARCR</name>
<dbReference type="PANTHER" id="PTHR13246:SF1">
    <property type="entry name" value="CYTOSOLIC ENDO-BETA-N-ACETYLGLUCOSAMINIDASE"/>
    <property type="match status" value="1"/>
</dbReference>
<dbReference type="EMBL" id="REGW02000018">
    <property type="protein sequence ID" value="KAE8283559.1"/>
    <property type="molecule type" value="Genomic_DNA"/>
</dbReference>
<evidence type="ECO:0000313" key="12">
    <source>
        <dbReference type="EMBL" id="KAE8283559.1"/>
    </source>
</evidence>
<gene>
    <name evidence="12" type="ORF">D5F01_LYC18962</name>
</gene>
<comment type="function">
    <text evidence="8">Endoglycosidase that releases N-glycans from glycoproteins by cleaving the beta-1,4-glycosidic bond in the N,N'-diacetylchitobiose core. Involved in the processing of free oligosaccharides in the cytosol.</text>
</comment>
<keyword evidence="5" id="KW-0378">Hydrolase</keyword>
<dbReference type="AlphaFoldDB" id="A0A6G0HWF3"/>
<dbReference type="FunFam" id="3.20.20.80:FF:000043">
    <property type="entry name" value="cytosolic endo-beta-N-acetylglucosaminidase"/>
    <property type="match status" value="1"/>
</dbReference>
<evidence type="ECO:0000259" key="10">
    <source>
        <dbReference type="Pfam" id="PF03644"/>
    </source>
</evidence>
<evidence type="ECO:0000256" key="7">
    <source>
        <dbReference type="ARBA" id="ARBA00034414"/>
    </source>
</evidence>
<evidence type="ECO:0000256" key="3">
    <source>
        <dbReference type="ARBA" id="ARBA00012566"/>
    </source>
</evidence>
<dbReference type="Gene3D" id="2.60.120.260">
    <property type="entry name" value="Galactose-binding domain-like"/>
    <property type="match status" value="1"/>
</dbReference>
<accession>A0A6G0HWF3</accession>
<organism evidence="12 13">
    <name type="scientific">Larimichthys crocea</name>
    <name type="common">Large yellow croaker</name>
    <name type="synonym">Pseudosciaena crocea</name>
    <dbReference type="NCBI Taxonomy" id="215358"/>
    <lineage>
        <taxon>Eukaryota</taxon>
        <taxon>Metazoa</taxon>
        <taxon>Chordata</taxon>
        <taxon>Craniata</taxon>
        <taxon>Vertebrata</taxon>
        <taxon>Euteleostomi</taxon>
        <taxon>Actinopterygii</taxon>
        <taxon>Neopterygii</taxon>
        <taxon>Teleostei</taxon>
        <taxon>Neoteleostei</taxon>
        <taxon>Acanthomorphata</taxon>
        <taxon>Eupercaria</taxon>
        <taxon>Sciaenidae</taxon>
        <taxon>Larimichthys</taxon>
    </lineage>
</organism>
<dbReference type="InterPro" id="IPR032979">
    <property type="entry name" value="ENGase"/>
</dbReference>
<dbReference type="CDD" id="cd06547">
    <property type="entry name" value="GH85_ENGase"/>
    <property type="match status" value="1"/>
</dbReference>
<keyword evidence="4" id="KW-0963">Cytoplasm</keyword>
<keyword evidence="6" id="KW-0326">Glycosidase</keyword>
<sequence length="651" mass="73546">MVLNCPRMKTDFEEVQSVLSALFRILISELLAKHYDAEDTTEPISCGLETLDELLSWKRSEANPFNVAAVSLARREPPLASSPRRTLVSHDMMGGYLDDRFVQGTDAEAPYAFYHWQYIDIFNYFTHKMVTIPPAVWTNAAHKHGVVVIGTFITEWSDGAVTCEAFLKDEESYRAVADKLVQISHYYGFDGWLVNIENTLSVRGGGENTPLFLRYLTDQMHERMPGSLVLWYDSVIEKGHLQWQNELNESNRVFFDACDGIFTNYNWTEQNLEWMGGYSGAEGRKADVYIGVDVFARGKVVGGMFETNKALEVIRKHNFSTAIFAPGWVYEAHDDKTEFRKNQDKFWALLSDHLYVHRPASPLPFISSFCQGFGKAFYWRGQREEKRGWFNLSTQEIQPLYYHTELEGQGWLRSRGCPEDAWNGGCSLLLEGLIPATHTSPVCAKVFSLNVPLASKTLVALIYKPSAGITISLELKTTDASLCTHLNAEDVKLTSLSPALLAEGDQLASHFSQLCGNLNPNGWTVRCSQLELSGCALREVCFSIQRDGVPQDTPFTCRVGEIMLLDVASMQVPPEQVKGLCIYDVVWLHGAGTSPDSTSPYLHLNATLRWDYPPELVRHFRVYWRRLRGPVPQVPEGQLTLVGRAYSNLFR</sequence>
<comment type="catalytic activity">
    <reaction evidence="7">
        <text>an N(4)-(oligosaccharide-(1-&gt;3)-[oligosaccharide-(1-&gt;6)]-beta-D-Man-(1-&gt;4)-beta-D-GlcNAc-(1-&gt;4)-alpha-D-GlcNAc)-L-asparaginyl-[protein] + H2O = an oligosaccharide-(1-&gt;3)-[oligosaccharide-(1-&gt;6)]-beta-D-Man-(1-&gt;4)-D-GlcNAc + N(4)-(N-acetyl-beta-D-glucosaminyl)-L-asparaginyl-[protein]</text>
        <dbReference type="Rhea" id="RHEA:73067"/>
        <dbReference type="Rhea" id="RHEA-COMP:12603"/>
        <dbReference type="Rhea" id="RHEA-COMP:18176"/>
        <dbReference type="ChEBI" id="CHEBI:15377"/>
        <dbReference type="ChEBI" id="CHEBI:132248"/>
        <dbReference type="ChEBI" id="CHEBI:192714"/>
        <dbReference type="ChEBI" id="CHEBI:192715"/>
        <dbReference type="EC" id="3.2.1.96"/>
    </reaction>
</comment>